<dbReference type="GO" id="GO:0002161">
    <property type="term" value="F:aminoacyl-tRNA deacylase activity"/>
    <property type="evidence" value="ECO:0007669"/>
    <property type="project" value="InterPro"/>
</dbReference>
<keyword evidence="3 9" id="KW-0436">Ligase</keyword>
<dbReference type="InterPro" id="IPR002301">
    <property type="entry name" value="Ile-tRNA-ligase"/>
</dbReference>
<dbReference type="FunFam" id="3.90.740.10:FF:000009">
    <property type="entry name" value="Isoleucyl-tRNA synthetase 2, mitochondrial"/>
    <property type="match status" value="1"/>
</dbReference>
<evidence type="ECO:0000256" key="9">
    <source>
        <dbReference type="RuleBase" id="RU363035"/>
    </source>
</evidence>
<keyword evidence="12" id="KW-1185">Reference proteome</keyword>
<keyword evidence="7 9" id="KW-0030">Aminoacyl-tRNA synthetase</keyword>
<dbReference type="Proteomes" id="UP000466442">
    <property type="component" value="Unassembled WGS sequence"/>
</dbReference>
<dbReference type="AlphaFoldDB" id="A0A6A4K224"/>
<dbReference type="InterPro" id="IPR009008">
    <property type="entry name" value="Val/Leu/Ile-tRNA-synth_edit"/>
</dbReference>
<evidence type="ECO:0000256" key="6">
    <source>
        <dbReference type="ARBA" id="ARBA00022917"/>
    </source>
</evidence>
<proteinExistence type="inferred from homology"/>
<evidence type="ECO:0000313" key="12">
    <source>
        <dbReference type="Proteomes" id="UP000466442"/>
    </source>
</evidence>
<dbReference type="Gene3D" id="3.90.740.10">
    <property type="entry name" value="Valyl/Leucyl/Isoleucyl-tRNA synthetase, editing domain"/>
    <property type="match status" value="1"/>
</dbReference>
<dbReference type="GO" id="GO:0004822">
    <property type="term" value="F:isoleucine-tRNA ligase activity"/>
    <property type="evidence" value="ECO:0007669"/>
    <property type="project" value="UniProtKB-EC"/>
</dbReference>
<dbReference type="GO" id="GO:0005739">
    <property type="term" value="C:mitochondrion"/>
    <property type="evidence" value="ECO:0007669"/>
    <property type="project" value="TreeGrafter"/>
</dbReference>
<feature type="domain" description="Aminoacyl-tRNA synthetase class Ia" evidence="10">
    <location>
        <begin position="79"/>
        <end position="611"/>
    </location>
</feature>
<dbReference type="OrthoDB" id="10264412at2759"/>
<dbReference type="GO" id="GO:0005524">
    <property type="term" value="F:ATP binding"/>
    <property type="evidence" value="ECO:0007669"/>
    <property type="project" value="UniProtKB-KW"/>
</dbReference>
<dbReference type="InterPro" id="IPR014729">
    <property type="entry name" value="Rossmann-like_a/b/a_fold"/>
</dbReference>
<evidence type="ECO:0000259" key="10">
    <source>
        <dbReference type="Pfam" id="PF00133"/>
    </source>
</evidence>
<reference evidence="11" key="1">
    <citation type="journal article" date="2021" name="Mol. Ecol. Resour.">
        <title>Apolygus lucorum genome provides insights into omnivorousness and mesophyll feeding.</title>
        <authorList>
            <person name="Liu Y."/>
            <person name="Liu H."/>
            <person name="Wang H."/>
            <person name="Huang T."/>
            <person name="Liu B."/>
            <person name="Yang B."/>
            <person name="Yin L."/>
            <person name="Li B."/>
            <person name="Zhang Y."/>
            <person name="Zhang S."/>
            <person name="Jiang F."/>
            <person name="Zhang X."/>
            <person name="Ren Y."/>
            <person name="Wang B."/>
            <person name="Wang S."/>
            <person name="Lu Y."/>
            <person name="Wu K."/>
            <person name="Fan W."/>
            <person name="Wang G."/>
        </authorList>
    </citation>
    <scope>NUCLEOTIDE SEQUENCE</scope>
    <source>
        <strain evidence="11">12Hb</strain>
    </source>
</reference>
<keyword evidence="4 9" id="KW-0547">Nucleotide-binding</keyword>
<dbReference type="InterPro" id="IPR050081">
    <property type="entry name" value="Ile-tRNA_ligase"/>
</dbReference>
<evidence type="ECO:0000256" key="7">
    <source>
        <dbReference type="ARBA" id="ARBA00023146"/>
    </source>
</evidence>
<gene>
    <name evidence="11" type="ORF">GE061_013146</name>
</gene>
<dbReference type="InterPro" id="IPR002300">
    <property type="entry name" value="aa-tRNA-synth_Ia"/>
</dbReference>
<dbReference type="SUPFAM" id="SSF50677">
    <property type="entry name" value="ValRS/IleRS/LeuRS editing domain"/>
    <property type="match status" value="1"/>
</dbReference>
<organism evidence="11 12">
    <name type="scientific">Apolygus lucorum</name>
    <name type="common">Small green plant bug</name>
    <name type="synonym">Lygocoris lucorum</name>
    <dbReference type="NCBI Taxonomy" id="248454"/>
    <lineage>
        <taxon>Eukaryota</taxon>
        <taxon>Metazoa</taxon>
        <taxon>Ecdysozoa</taxon>
        <taxon>Arthropoda</taxon>
        <taxon>Hexapoda</taxon>
        <taxon>Insecta</taxon>
        <taxon>Pterygota</taxon>
        <taxon>Neoptera</taxon>
        <taxon>Paraneoptera</taxon>
        <taxon>Hemiptera</taxon>
        <taxon>Heteroptera</taxon>
        <taxon>Panheteroptera</taxon>
        <taxon>Cimicomorpha</taxon>
        <taxon>Miridae</taxon>
        <taxon>Mirini</taxon>
        <taxon>Apolygus</taxon>
    </lineage>
</organism>
<protein>
    <recommendedName>
        <fullName evidence="2">isoleucine--tRNA ligase</fullName>
        <ecNumber evidence="2">6.1.1.5</ecNumber>
    </recommendedName>
    <alternativeName>
        <fullName evidence="8">Isoleucyl-tRNA synthetase</fullName>
    </alternativeName>
</protein>
<evidence type="ECO:0000313" key="11">
    <source>
        <dbReference type="EMBL" id="KAF6212620.1"/>
    </source>
</evidence>
<name>A0A6A4K224_APOLU</name>
<dbReference type="EC" id="6.1.1.5" evidence="2"/>
<dbReference type="Gene3D" id="3.40.50.620">
    <property type="entry name" value="HUPs"/>
    <property type="match status" value="2"/>
</dbReference>
<dbReference type="SUPFAM" id="SSF52374">
    <property type="entry name" value="Nucleotidylyl transferase"/>
    <property type="match status" value="1"/>
</dbReference>
<accession>A0A6A4K224</accession>
<evidence type="ECO:0000256" key="1">
    <source>
        <dbReference type="ARBA" id="ARBA00005594"/>
    </source>
</evidence>
<dbReference type="PROSITE" id="PS00178">
    <property type="entry name" value="AA_TRNA_LIGASE_I"/>
    <property type="match status" value="1"/>
</dbReference>
<dbReference type="GO" id="GO:0032543">
    <property type="term" value="P:mitochondrial translation"/>
    <property type="evidence" value="ECO:0007669"/>
    <property type="project" value="TreeGrafter"/>
</dbReference>
<dbReference type="PRINTS" id="PR00984">
    <property type="entry name" value="TRNASYNTHILE"/>
</dbReference>
<dbReference type="PANTHER" id="PTHR42765">
    <property type="entry name" value="SOLEUCYL-TRNA SYNTHETASE"/>
    <property type="match status" value="1"/>
</dbReference>
<evidence type="ECO:0000256" key="3">
    <source>
        <dbReference type="ARBA" id="ARBA00022598"/>
    </source>
</evidence>
<evidence type="ECO:0000256" key="5">
    <source>
        <dbReference type="ARBA" id="ARBA00022840"/>
    </source>
</evidence>
<dbReference type="Gene3D" id="1.10.10.830">
    <property type="entry name" value="Ile-tRNA synthetase CP2 domain-like"/>
    <property type="match status" value="1"/>
</dbReference>
<comment type="caution">
    <text evidence="11">The sequence shown here is derived from an EMBL/GenBank/DDBJ whole genome shotgun (WGS) entry which is preliminary data.</text>
</comment>
<comment type="similarity">
    <text evidence="1 9">Belongs to the class-I aminoacyl-tRNA synthetase family.</text>
</comment>
<dbReference type="EMBL" id="WIXP02000004">
    <property type="protein sequence ID" value="KAF6212620.1"/>
    <property type="molecule type" value="Genomic_DNA"/>
</dbReference>
<keyword evidence="6 9" id="KW-0648">Protein biosynthesis</keyword>
<evidence type="ECO:0000256" key="2">
    <source>
        <dbReference type="ARBA" id="ARBA00013165"/>
    </source>
</evidence>
<evidence type="ECO:0000256" key="8">
    <source>
        <dbReference type="ARBA" id="ARBA00032665"/>
    </source>
</evidence>
<dbReference type="GO" id="GO:0006428">
    <property type="term" value="P:isoleucyl-tRNA aminoacylation"/>
    <property type="evidence" value="ECO:0007669"/>
    <property type="project" value="InterPro"/>
</dbReference>
<keyword evidence="5 9" id="KW-0067">ATP-binding</keyword>
<dbReference type="PANTHER" id="PTHR42765:SF1">
    <property type="entry name" value="ISOLEUCINE--TRNA LIGASE, MITOCHONDRIAL"/>
    <property type="match status" value="1"/>
</dbReference>
<dbReference type="Pfam" id="PF00133">
    <property type="entry name" value="tRNA-synt_1"/>
    <property type="match status" value="1"/>
</dbReference>
<dbReference type="InterPro" id="IPR001412">
    <property type="entry name" value="aa-tRNA-synth_I_CS"/>
</dbReference>
<evidence type="ECO:0000256" key="4">
    <source>
        <dbReference type="ARBA" id="ARBA00022741"/>
    </source>
</evidence>
<sequence length="612" mass="69620">MVSTKSVALVHSCFKCHYSGKSSFPSKSRHTKDPKKFSHTISLPKTRFPHRLTAEKRVEIDTEVIKNHGFSELYSFQRGKAANQEFVLHDGPPYANGVPHLGHAINKILKDIVIRWNFLCGKKIHFIPGWDCHGLPIELKVTSSENLKSLKPLEIRRKAREFALRTIAEQKHVFRSWGIMADWDSPDGCYRTFDHSYVTNQLEQFYKLYEKGLIYRNLKPVYWSPSARTALAESELEYNSNHKSTATTISFRVLNAPDSWIGGDDLFALIWTTTPWTLPANQAISYNPDLNYSIVQGGSGHRFLLATSLVSDVSDKLGVKLVPIMHVKGEALKNLKYEHPISRTPHSFYPGAHVTADVGTGLVHTAPSHGHDDFLIGINNNLELKCMVDEEGCYTSDAGHDLRGLNVLHEGNKKILKLLRENILHKEDYIHSYPYDWRTKCPVIIRSSLQWFIDTNSIKKSAIEALQQVEILPTRNVEGMIAQMERRPYWCISRQRSWGVPIPVLYDNDQPVVNSELIQHYKCLASKHGTDFWWTLPVEQLIPKALYHSMDPRKLTKGQDILDIWLDSGLSWSSVLEGKTADVYLEGVDQFTGWFQSSLITSVALQGKAPFS</sequence>